<dbReference type="Pfam" id="PF00532">
    <property type="entry name" value="Peripla_BP_1"/>
    <property type="match status" value="1"/>
</dbReference>
<evidence type="ECO:0000313" key="5">
    <source>
        <dbReference type="EMBL" id="APX10732.1"/>
    </source>
</evidence>
<accession>A0A1P8MRU5</accession>
<proteinExistence type="predicted"/>
<dbReference type="Gene3D" id="3.40.50.2300">
    <property type="match status" value="2"/>
</dbReference>
<keyword evidence="1" id="KW-0805">Transcription regulation</keyword>
<evidence type="ECO:0000256" key="3">
    <source>
        <dbReference type="ARBA" id="ARBA00023163"/>
    </source>
</evidence>
<dbReference type="OrthoDB" id="60111at2"/>
<dbReference type="Gene3D" id="1.10.260.40">
    <property type="entry name" value="lambda repressor-like DNA-binding domains"/>
    <property type="match status" value="1"/>
</dbReference>
<evidence type="ECO:0000256" key="1">
    <source>
        <dbReference type="ARBA" id="ARBA00023015"/>
    </source>
</evidence>
<organism evidence="5 6">
    <name type="scientific">Tateyamaria omphalii</name>
    <dbReference type="NCBI Taxonomy" id="299262"/>
    <lineage>
        <taxon>Bacteria</taxon>
        <taxon>Pseudomonadati</taxon>
        <taxon>Pseudomonadota</taxon>
        <taxon>Alphaproteobacteria</taxon>
        <taxon>Rhodobacterales</taxon>
        <taxon>Roseobacteraceae</taxon>
        <taxon>Tateyamaria</taxon>
    </lineage>
</organism>
<dbReference type="InterPro" id="IPR028082">
    <property type="entry name" value="Peripla_BP_I"/>
</dbReference>
<keyword evidence="3" id="KW-0804">Transcription</keyword>
<gene>
    <name evidence="5" type="ORF">BWR18_02750</name>
</gene>
<dbReference type="GO" id="GO:0003700">
    <property type="term" value="F:DNA-binding transcription factor activity"/>
    <property type="evidence" value="ECO:0007669"/>
    <property type="project" value="TreeGrafter"/>
</dbReference>
<name>A0A1P8MRU5_9RHOB</name>
<dbReference type="SUPFAM" id="SSF53822">
    <property type="entry name" value="Periplasmic binding protein-like I"/>
    <property type="match status" value="1"/>
</dbReference>
<dbReference type="Proteomes" id="UP000186336">
    <property type="component" value="Chromosome"/>
</dbReference>
<keyword evidence="6" id="KW-1185">Reference proteome</keyword>
<dbReference type="EMBL" id="CP019312">
    <property type="protein sequence ID" value="APX10732.1"/>
    <property type="molecule type" value="Genomic_DNA"/>
</dbReference>
<dbReference type="RefSeq" id="WP_076626599.1">
    <property type="nucleotide sequence ID" value="NZ_CP019312.1"/>
</dbReference>
<protein>
    <submittedName>
        <fullName evidence="5">Transcriptional regulator</fullName>
    </submittedName>
</protein>
<reference evidence="5 6" key="1">
    <citation type="submission" date="2017-01" db="EMBL/GenBank/DDBJ databases">
        <title>Complete genome of Tateyamaria omphalii DOK1-4 isolated from seawater in Dokdo.</title>
        <authorList>
            <person name="Kim J.H."/>
            <person name="Chi W.-J."/>
        </authorList>
    </citation>
    <scope>NUCLEOTIDE SEQUENCE [LARGE SCALE GENOMIC DNA]</scope>
    <source>
        <strain evidence="5 6">DOK1-4</strain>
    </source>
</reference>
<sequence>MTKSGTENAPKDIVMAPGERPTLKTIARLSGLAVPTVSRALADAPDIRKDTKERVRTIAQQIGYRPNRAGVRLRTGRTNVISLVMSTEHDAMNNTARLISAVTSALRGTPYHVIITPYFPDEDPMTPIRYIVETGSADGLIINQTEPDDPRVRYMMEQKFPFVAHGRTTLSPEHAYFDYDNTAFGALAVEALAERGRRHVALLAPPQTQTYAQNMIEGARKTAADKGVQFSIVEGATSHSTIAAVEDAITTLFSQAKRPDALIAPSIGGCVTMVSALEQMGLVLEQDFDIAAKEAVSFLRRFRPGILVLEENVDIAGDFLARALMHRISHPDEPPMQKLVHPDANAWKIDR</sequence>
<dbReference type="AlphaFoldDB" id="A0A1P8MRU5"/>
<dbReference type="GO" id="GO:0000976">
    <property type="term" value="F:transcription cis-regulatory region binding"/>
    <property type="evidence" value="ECO:0007669"/>
    <property type="project" value="TreeGrafter"/>
</dbReference>
<evidence type="ECO:0000259" key="4">
    <source>
        <dbReference type="PROSITE" id="PS50932"/>
    </source>
</evidence>
<dbReference type="STRING" id="299262.BWR18_02750"/>
<dbReference type="PANTHER" id="PTHR30146:SF120">
    <property type="entry name" value="ALANINE RACEMASE"/>
    <property type="match status" value="1"/>
</dbReference>
<dbReference type="SMART" id="SM00354">
    <property type="entry name" value="HTH_LACI"/>
    <property type="match status" value="1"/>
</dbReference>
<evidence type="ECO:0000313" key="6">
    <source>
        <dbReference type="Proteomes" id="UP000186336"/>
    </source>
</evidence>
<keyword evidence="2" id="KW-0238">DNA-binding</keyword>
<dbReference type="InterPro" id="IPR001761">
    <property type="entry name" value="Peripla_BP/Lac1_sug-bd_dom"/>
</dbReference>
<dbReference type="SUPFAM" id="SSF47413">
    <property type="entry name" value="lambda repressor-like DNA-binding domains"/>
    <property type="match status" value="1"/>
</dbReference>
<dbReference type="InterPro" id="IPR010982">
    <property type="entry name" value="Lambda_DNA-bd_dom_sf"/>
</dbReference>
<dbReference type="KEGG" id="tom:BWR18_02750"/>
<dbReference type="CDD" id="cd01392">
    <property type="entry name" value="HTH_LacI"/>
    <property type="match status" value="1"/>
</dbReference>
<feature type="domain" description="HTH lacI-type" evidence="4">
    <location>
        <begin position="21"/>
        <end position="75"/>
    </location>
</feature>
<dbReference type="PROSITE" id="PS50932">
    <property type="entry name" value="HTH_LACI_2"/>
    <property type="match status" value="1"/>
</dbReference>
<dbReference type="CDD" id="cd20009">
    <property type="entry name" value="PBP1_RafR-like"/>
    <property type="match status" value="1"/>
</dbReference>
<dbReference type="Pfam" id="PF00356">
    <property type="entry name" value="LacI"/>
    <property type="match status" value="1"/>
</dbReference>
<dbReference type="PANTHER" id="PTHR30146">
    <property type="entry name" value="LACI-RELATED TRANSCRIPTIONAL REPRESSOR"/>
    <property type="match status" value="1"/>
</dbReference>
<dbReference type="InterPro" id="IPR000843">
    <property type="entry name" value="HTH_LacI"/>
</dbReference>
<evidence type="ECO:0000256" key="2">
    <source>
        <dbReference type="ARBA" id="ARBA00023125"/>
    </source>
</evidence>